<comment type="similarity">
    <text evidence="2">Belongs to the protease inhibitor I39 (alpha-2-macroglobulin) family.</text>
</comment>
<feature type="signal peptide" evidence="11">
    <location>
        <begin position="1"/>
        <end position="23"/>
    </location>
</feature>
<dbReference type="GO" id="GO:0004867">
    <property type="term" value="F:serine-type endopeptidase inhibitor activity"/>
    <property type="evidence" value="ECO:0007669"/>
    <property type="project" value="UniProtKB-KW"/>
</dbReference>
<evidence type="ECO:0000256" key="6">
    <source>
        <dbReference type="ARBA" id="ARBA00022900"/>
    </source>
</evidence>
<dbReference type="InterPro" id="IPR041813">
    <property type="entry name" value="A2M_TED"/>
</dbReference>
<dbReference type="FunFam" id="2.60.40.1930:FF:000001">
    <property type="entry name" value="CD109 isoform 3"/>
    <property type="match status" value="1"/>
</dbReference>
<proteinExistence type="inferred from homology"/>
<dbReference type="Proteomes" id="UP000694552">
    <property type="component" value="Unplaced"/>
</dbReference>
<dbReference type="InterPro" id="IPR008930">
    <property type="entry name" value="Terpenoid_cyclase/PrenylTrfase"/>
</dbReference>
<dbReference type="SMART" id="SM01419">
    <property type="entry name" value="Thiol-ester_cl"/>
    <property type="match status" value="1"/>
</dbReference>
<dbReference type="InterPro" id="IPR040839">
    <property type="entry name" value="MG4"/>
</dbReference>
<dbReference type="InterPro" id="IPR013783">
    <property type="entry name" value="Ig-like_fold"/>
</dbReference>
<dbReference type="InterPro" id="IPR014756">
    <property type="entry name" value="Ig_E-set"/>
</dbReference>
<reference evidence="14" key="2">
    <citation type="submission" date="2025-09" db="UniProtKB">
        <authorList>
            <consortium name="Ensembl"/>
        </authorList>
    </citation>
    <scope>IDENTIFICATION</scope>
</reference>
<dbReference type="InterPro" id="IPR047565">
    <property type="entry name" value="Alpha-macroglob_thiol-ester_cl"/>
</dbReference>
<dbReference type="GO" id="GO:0005615">
    <property type="term" value="C:extracellular space"/>
    <property type="evidence" value="ECO:0007669"/>
    <property type="project" value="InterPro"/>
</dbReference>
<evidence type="ECO:0000256" key="4">
    <source>
        <dbReference type="ARBA" id="ARBA00022690"/>
    </source>
</evidence>
<dbReference type="Pfam" id="PF00207">
    <property type="entry name" value="A2M"/>
    <property type="match status" value="1"/>
</dbReference>
<evidence type="ECO:0000259" key="12">
    <source>
        <dbReference type="SMART" id="SM01359"/>
    </source>
</evidence>
<dbReference type="InterPro" id="IPR002890">
    <property type="entry name" value="MG2"/>
</dbReference>
<keyword evidence="5 11" id="KW-0732">Signal</keyword>
<dbReference type="Gene3D" id="2.60.40.10">
    <property type="entry name" value="Immunoglobulins"/>
    <property type="match status" value="2"/>
</dbReference>
<reference evidence="14" key="1">
    <citation type="submission" date="2025-08" db="UniProtKB">
        <authorList>
            <consortium name="Ensembl"/>
        </authorList>
    </citation>
    <scope>IDENTIFICATION</scope>
</reference>
<sequence length="1202" mass="134429">MCSNKTLLSEILCVLILIRFQTASIHIFVQQYMVLLPFLIHTDSPEKVCVQLTHLNESVTLSATLEYQGENRSLIDDVVSEKDVFTCIPFSLPKSNSTSVAFLTVMVKGATLQFRSRKSVLVKNSESLVFVQTDKPIYKPGQTVLFRIVSLDKDFYPLLYCLVTLSYPHLQDPQRNRVYQWQGVELETGLAQLSFPLTSDPIQGTYKIVVQKSFSSYVEHSFSVKEYVLPKYEVLVKLPKMITIKDKELPVSVCGLYTYGKPVPGLVHVQVCRKFSHSASNCYGKEAEAVCEEFTRQVNARGCASGVVRTKIFQLQRRGYEMSIEVQGKITEDGTGIEMTGTGSCGITPIMSKISFDLLDSLYRPGIPLFGKVKLVDGTDAPIANETITISVDSVEGNYTTDEQGQSWFSIDTTTFTQASLEIRADHKPELNCYDSEWITPSYEHAMRRINRFYSPSKSFLKIEPKPETLTCGSPTEIQVHYIFTPEAIGEQKKIVIYYLVMAKGGIILEDTHDLTVNTGDAYGTFQLTFPVEATIAPLARMLVYTILPSGEVIASSADFQVESCLPNKVRLSFVPKEGLPASNTRLQLHTSPRSLCALRAVDKSVLLMKPEDELSPSSVYDLLPLKEIRGYSFKDYYLEEDNINPCVSLDNILLNGFVYIPISPDGEGDAYDILKELGLKVFTSSKIHKPEICQHYPGHVMERITALNLLDDLDDEMAEHMGAGNPTETVRKYFPETWIWDIVSVNSEGNAALDVTIPDTITEWKANAFCTSADTGFGLSPTVSLRAFQPFFVELTLPYSVVRGESFTLKATVFNYLAACIRVSVSLAESTHFLATPVEKQEESYCICVNERKTVAWAVTPRSLGQVEFSVSTEALQNQQPCGNIIVETPEKGRKDTVIRQLLVEVCGLQETSVQGCLTLLAATHVCRYIWNFNQIDLVFILEKSMSEPVSLVLPETVVDGSARAYFSVLGDIMGTAMQNLHQLLQMPFGCGEQNMVLFAPNIYVLDYLNKTEQLSEEVKSKAIGYLVSGYQRQLKYKHWDGSYSTFGPRYGQVGNTWLTAFVLKSFAQARPHIFIDEKHIQDALVWLTQKQKENGCFRSSGTLLNNAMKGGVNDEITLTAYIIIALLEIPLPVTHSVVRNALFCLETAADEKENHVYTKALMAYAFALAGKEEKRKALLGSLEKEAVKKGECSWWDISFF</sequence>
<evidence type="ECO:0000256" key="11">
    <source>
        <dbReference type="SAM" id="SignalP"/>
    </source>
</evidence>
<dbReference type="AlphaFoldDB" id="A0A8C8AR36"/>
<dbReference type="InterPro" id="IPR001599">
    <property type="entry name" value="Macroglobln_a2"/>
</dbReference>
<organism evidence="14 15">
    <name type="scientific">Otus sunia</name>
    <name type="common">Oriental scops-owl</name>
    <dbReference type="NCBI Taxonomy" id="257818"/>
    <lineage>
        <taxon>Eukaryota</taxon>
        <taxon>Metazoa</taxon>
        <taxon>Chordata</taxon>
        <taxon>Craniata</taxon>
        <taxon>Vertebrata</taxon>
        <taxon>Euteleostomi</taxon>
        <taxon>Archelosauria</taxon>
        <taxon>Archosauria</taxon>
        <taxon>Dinosauria</taxon>
        <taxon>Saurischia</taxon>
        <taxon>Theropoda</taxon>
        <taxon>Coelurosauria</taxon>
        <taxon>Aves</taxon>
        <taxon>Neognathae</taxon>
        <taxon>Neoaves</taxon>
        <taxon>Telluraves</taxon>
        <taxon>Strigiformes</taxon>
        <taxon>Strigidae</taxon>
        <taxon>Otus</taxon>
    </lineage>
</organism>
<dbReference type="Gene3D" id="1.50.10.20">
    <property type="match status" value="1"/>
</dbReference>
<evidence type="ECO:0000256" key="5">
    <source>
        <dbReference type="ARBA" id="ARBA00022729"/>
    </source>
</evidence>
<dbReference type="SUPFAM" id="SSF81296">
    <property type="entry name" value="E set domains"/>
    <property type="match status" value="1"/>
</dbReference>
<keyword evidence="15" id="KW-1185">Reference proteome</keyword>
<dbReference type="SMART" id="SM01359">
    <property type="entry name" value="A2M_N_2"/>
    <property type="match status" value="1"/>
</dbReference>
<keyword evidence="7" id="KW-0882">Thioester bond</keyword>
<dbReference type="Pfam" id="PF07678">
    <property type="entry name" value="TED_complement"/>
    <property type="match status" value="1"/>
</dbReference>
<keyword evidence="9" id="KW-0325">Glycoprotein</keyword>
<evidence type="ECO:0000313" key="14">
    <source>
        <dbReference type="Ensembl" id="ENSOSUP00000006577.1"/>
    </source>
</evidence>
<dbReference type="Pfam" id="PF07703">
    <property type="entry name" value="A2M_BRD"/>
    <property type="match status" value="1"/>
</dbReference>
<dbReference type="FunFam" id="2.60.40.10:FF:000312">
    <property type="entry name" value="Alpha-2-macroglobulin like 1"/>
    <property type="match status" value="1"/>
</dbReference>
<evidence type="ECO:0000256" key="9">
    <source>
        <dbReference type="ARBA" id="ARBA00023180"/>
    </source>
</evidence>
<accession>A0A8C8AR36</accession>
<dbReference type="Gene3D" id="2.20.130.20">
    <property type="match status" value="1"/>
</dbReference>
<dbReference type="Pfam" id="PF17789">
    <property type="entry name" value="MG4"/>
    <property type="match status" value="1"/>
</dbReference>
<dbReference type="FunFam" id="2.60.40.1930:FF:000002">
    <property type="entry name" value="PZP, alpha-2-macroglobulin like"/>
    <property type="match status" value="1"/>
</dbReference>
<evidence type="ECO:0000256" key="7">
    <source>
        <dbReference type="ARBA" id="ARBA00022966"/>
    </source>
</evidence>
<keyword evidence="6" id="KW-0722">Serine protease inhibitor</keyword>
<evidence type="ECO:0000259" key="13">
    <source>
        <dbReference type="SMART" id="SM01360"/>
    </source>
</evidence>
<protein>
    <recommendedName>
        <fullName evidence="16">Alpha-2-macroglobulin</fullName>
    </recommendedName>
</protein>
<comment type="subunit">
    <text evidence="10">Homotetramer; disulfide-linked.</text>
</comment>
<dbReference type="Gene3D" id="2.60.40.1930">
    <property type="match status" value="2"/>
</dbReference>
<dbReference type="InterPro" id="IPR041555">
    <property type="entry name" value="MG3"/>
</dbReference>
<comment type="subcellular location">
    <subcellularLocation>
        <location evidence="1">Secreted</location>
    </subcellularLocation>
</comment>
<keyword evidence="8" id="KW-1015">Disulfide bond</keyword>
<evidence type="ECO:0000313" key="15">
    <source>
        <dbReference type="Proteomes" id="UP000694552"/>
    </source>
</evidence>
<dbReference type="InterPro" id="IPR019742">
    <property type="entry name" value="MacrogloblnA2_CS"/>
</dbReference>
<dbReference type="InterPro" id="IPR011626">
    <property type="entry name" value="Alpha-macroglobulin_TED"/>
</dbReference>
<dbReference type="Pfam" id="PF01835">
    <property type="entry name" value="MG2"/>
    <property type="match status" value="1"/>
</dbReference>
<dbReference type="InterPro" id="IPR011625">
    <property type="entry name" value="A2M_N_BRD"/>
</dbReference>
<evidence type="ECO:0008006" key="16">
    <source>
        <dbReference type="Google" id="ProtNLM"/>
    </source>
</evidence>
<dbReference type="InterPro" id="IPR050473">
    <property type="entry name" value="A2M/Complement_sys"/>
</dbReference>
<dbReference type="PROSITE" id="PS00477">
    <property type="entry name" value="ALPHA_2_MACROGLOBULIN"/>
    <property type="match status" value="1"/>
</dbReference>
<dbReference type="Pfam" id="PF17791">
    <property type="entry name" value="MG3"/>
    <property type="match status" value="1"/>
</dbReference>
<keyword evidence="4" id="KW-0646">Protease inhibitor</keyword>
<dbReference type="Gene3D" id="2.60.40.1940">
    <property type="match status" value="1"/>
</dbReference>
<feature type="chain" id="PRO_5034305869" description="Alpha-2-macroglobulin" evidence="11">
    <location>
        <begin position="24"/>
        <end position="1202"/>
    </location>
</feature>
<feature type="domain" description="Alpha-2-macroglobulin bait region" evidence="12">
    <location>
        <begin position="461"/>
        <end position="609"/>
    </location>
</feature>
<dbReference type="Gene3D" id="2.60.120.1540">
    <property type="match status" value="1"/>
</dbReference>
<dbReference type="CDD" id="cd02897">
    <property type="entry name" value="A2M_2"/>
    <property type="match status" value="1"/>
</dbReference>
<dbReference type="SUPFAM" id="SSF48239">
    <property type="entry name" value="Terpenoid cyclases/Protein prenyltransferases"/>
    <property type="match status" value="1"/>
</dbReference>
<evidence type="ECO:0000256" key="10">
    <source>
        <dbReference type="ARBA" id="ARBA00038769"/>
    </source>
</evidence>
<keyword evidence="3" id="KW-0964">Secreted</keyword>
<feature type="domain" description="Alpha-2-macroglobulin" evidence="13">
    <location>
        <begin position="738"/>
        <end position="828"/>
    </location>
</feature>
<evidence type="ECO:0000256" key="3">
    <source>
        <dbReference type="ARBA" id="ARBA00022525"/>
    </source>
</evidence>
<evidence type="ECO:0000256" key="1">
    <source>
        <dbReference type="ARBA" id="ARBA00004613"/>
    </source>
</evidence>
<evidence type="ECO:0000256" key="8">
    <source>
        <dbReference type="ARBA" id="ARBA00023157"/>
    </source>
</evidence>
<dbReference type="Ensembl" id="ENSOSUT00000006842.1">
    <property type="protein sequence ID" value="ENSOSUP00000006577.1"/>
    <property type="gene ID" value="ENSOSUG00000003375.1"/>
</dbReference>
<dbReference type="PANTHER" id="PTHR11412:SF165">
    <property type="entry name" value="ALPHA-2-MACROGLOBULIN"/>
    <property type="match status" value="1"/>
</dbReference>
<name>A0A8C8AR36_9STRI</name>
<dbReference type="SMART" id="SM01360">
    <property type="entry name" value="A2M"/>
    <property type="match status" value="1"/>
</dbReference>
<dbReference type="PANTHER" id="PTHR11412">
    <property type="entry name" value="MACROGLOBULIN / COMPLEMENT"/>
    <property type="match status" value="1"/>
</dbReference>
<evidence type="ECO:0000256" key="2">
    <source>
        <dbReference type="ARBA" id="ARBA00010952"/>
    </source>
</evidence>
<dbReference type="FunFam" id="1.50.10.20:FF:000001">
    <property type="entry name" value="CD109 isoform 1"/>
    <property type="match status" value="1"/>
</dbReference>